<dbReference type="InterPro" id="IPR013783">
    <property type="entry name" value="Ig-like_fold"/>
</dbReference>
<dbReference type="InterPro" id="IPR003610">
    <property type="entry name" value="CBM5/12"/>
</dbReference>
<dbReference type="SUPFAM" id="SSF49265">
    <property type="entry name" value="Fibronectin type III"/>
    <property type="match status" value="1"/>
</dbReference>
<dbReference type="Gene3D" id="2.70.50.50">
    <property type="entry name" value="chitin-binding protein cbp21"/>
    <property type="match status" value="1"/>
</dbReference>
<dbReference type="InterPro" id="IPR036116">
    <property type="entry name" value="FN3_sf"/>
</dbReference>
<dbReference type="PANTHER" id="PTHR34823:SF1">
    <property type="entry name" value="CHITIN-BINDING TYPE-4 DOMAIN-CONTAINING PROTEIN"/>
    <property type="match status" value="1"/>
</dbReference>
<proteinExistence type="predicted"/>
<dbReference type="OrthoDB" id="9775889at2"/>
<comment type="caution">
    <text evidence="3">The sequence shown here is derived from an EMBL/GenBank/DDBJ whole genome shotgun (WGS) entry which is preliminary data.</text>
</comment>
<dbReference type="GO" id="GO:0005975">
    <property type="term" value="P:carbohydrate metabolic process"/>
    <property type="evidence" value="ECO:0007669"/>
    <property type="project" value="InterPro"/>
</dbReference>
<evidence type="ECO:0000313" key="4">
    <source>
        <dbReference type="Proteomes" id="UP000236182"/>
    </source>
</evidence>
<reference evidence="3" key="1">
    <citation type="submission" date="2018-04" db="EMBL/GenBank/DDBJ databases">
        <title>Draft Genome Sequences of Chryseobacterium lactis NCTC11390T isolated from milk, Chryseobacterium oncorhynchi 701B-08T from rainbow trout, and Chryseobacterium viscerum 687B-08T from diseased fish.</title>
        <authorList>
            <person name="Jeong J.-J."/>
            <person name="Lee Y.J."/>
            <person name="Pathiraja D."/>
            <person name="Park B."/>
            <person name="Choi I.-G."/>
            <person name="Kim K.D."/>
        </authorList>
    </citation>
    <scope>NUCLEOTIDE SEQUENCE [LARGE SCALE GENOMIC DNA]</scope>
    <source>
        <strain evidence="3">701B-08</strain>
    </source>
</reference>
<dbReference type="CDD" id="cd00063">
    <property type="entry name" value="FN3"/>
    <property type="match status" value="2"/>
</dbReference>
<dbReference type="InterPro" id="IPR026444">
    <property type="entry name" value="Secre_tail"/>
</dbReference>
<name>A0A316WYX0_9FLAO</name>
<dbReference type="EMBL" id="PPEI02000002">
    <property type="protein sequence ID" value="PWN66309.1"/>
    <property type="molecule type" value="Genomic_DNA"/>
</dbReference>
<evidence type="ECO:0000259" key="2">
    <source>
        <dbReference type="PROSITE" id="PS50853"/>
    </source>
</evidence>
<organism evidence="3 4">
    <name type="scientific">Chryseobacterium oncorhynchi</name>
    <dbReference type="NCBI Taxonomy" id="741074"/>
    <lineage>
        <taxon>Bacteria</taxon>
        <taxon>Pseudomonadati</taxon>
        <taxon>Bacteroidota</taxon>
        <taxon>Flavobacteriia</taxon>
        <taxon>Flavobacteriales</taxon>
        <taxon>Weeksellaceae</taxon>
        <taxon>Chryseobacterium group</taxon>
        <taxon>Chryseobacterium</taxon>
    </lineage>
</organism>
<protein>
    <submittedName>
        <fullName evidence="3">Carbohydrate-binding protein</fullName>
    </submittedName>
</protein>
<feature type="domain" description="Fibronectin type-III" evidence="2">
    <location>
        <begin position="303"/>
        <end position="388"/>
    </location>
</feature>
<dbReference type="Proteomes" id="UP000236182">
    <property type="component" value="Unassembled WGS sequence"/>
</dbReference>
<accession>A0A316WYX0</accession>
<keyword evidence="4" id="KW-1185">Reference proteome</keyword>
<dbReference type="NCBIfam" id="TIGR04183">
    <property type="entry name" value="Por_Secre_tail"/>
    <property type="match status" value="1"/>
</dbReference>
<evidence type="ECO:0000313" key="3">
    <source>
        <dbReference type="EMBL" id="PWN66309.1"/>
    </source>
</evidence>
<dbReference type="RefSeq" id="WP_109619880.1">
    <property type="nucleotide sequence ID" value="NZ_PPEI02000002.1"/>
</dbReference>
<dbReference type="PROSITE" id="PS50853">
    <property type="entry name" value="FN3"/>
    <property type="match status" value="2"/>
</dbReference>
<dbReference type="SMART" id="SM00495">
    <property type="entry name" value="ChtBD3"/>
    <property type="match status" value="2"/>
</dbReference>
<evidence type="ECO:0000256" key="1">
    <source>
        <dbReference type="ARBA" id="ARBA00022729"/>
    </source>
</evidence>
<gene>
    <name evidence="3" type="ORF">C1638_008060</name>
</gene>
<dbReference type="GO" id="GO:0030246">
    <property type="term" value="F:carbohydrate binding"/>
    <property type="evidence" value="ECO:0007669"/>
    <property type="project" value="InterPro"/>
</dbReference>
<dbReference type="GO" id="GO:0004553">
    <property type="term" value="F:hydrolase activity, hydrolyzing O-glycosyl compounds"/>
    <property type="evidence" value="ECO:0007669"/>
    <property type="project" value="InterPro"/>
</dbReference>
<dbReference type="InterPro" id="IPR051024">
    <property type="entry name" value="GlcNAc_Chitin_IntDeg"/>
</dbReference>
<dbReference type="InterPro" id="IPR004302">
    <property type="entry name" value="Cellulose/chitin-bd_N"/>
</dbReference>
<dbReference type="Pfam" id="PF00041">
    <property type="entry name" value="fn3"/>
    <property type="match status" value="2"/>
</dbReference>
<dbReference type="Pfam" id="PF03067">
    <property type="entry name" value="LPMO_10"/>
    <property type="match status" value="1"/>
</dbReference>
<dbReference type="InterPro" id="IPR003961">
    <property type="entry name" value="FN3_dom"/>
</dbReference>
<dbReference type="SUPFAM" id="SSF81296">
    <property type="entry name" value="E set domains"/>
    <property type="match status" value="1"/>
</dbReference>
<dbReference type="AlphaFoldDB" id="A0A316WYX0"/>
<dbReference type="InterPro" id="IPR014756">
    <property type="entry name" value="Ig_E-set"/>
</dbReference>
<dbReference type="CDD" id="cd21177">
    <property type="entry name" value="LPMO_AA10"/>
    <property type="match status" value="1"/>
</dbReference>
<sequence length="600" mass="65293">MMTRKIFFPVLLILAILVPSLIHLSAHGYVMSPASRGYQGSLDKATLGYSTAFSIYGSIINEPGSLEAPKGFPALGPADGKIASANGSIGGDTTLDLQTADRWKKTNITTGVNAFIWKYSAYHATAKWHYYMTKQGWDPNKPLSRQDLELIGTVAHNGTPPQDNVSHQITVPANRTGYHIILAVWDVADTVNAFYNVIDVNVTSGTGVSAPATPTGLTQFGVTSSSAKISWTPQSDAVSYNIFRNGQNIQQVSGASFEDTGLTANTVYTYEVQAKGSSGLTSGKSTPLNVKTNTEGTLEKPTAPSNLHSMAVTENSVSLMWMASTHSQGIKNYQIFENGIKVGETVQTSFLRTGLAQDTEYLYTVKSVAMNNQLSDMSNELKVRTKKVTSGNGQSYCGAEQYNAVNAYPTAGVKVFYSCKIWKNKWYANPGEMPGTNMVWEEVSACTEGPGCESSGPMIYCGAQEYNPAKTYPTVGTKVFHACKIWENKWYANPGEAPASNAVWKIVSDCNESQSCKTLALVNKENDLSVTISGHMINFVPESYYGKISRVDVITPHGLQLMTFMNPGKNNMDINRLQSGIYFVKILYKDGSSITKTIRK</sequence>
<feature type="domain" description="Fibronectin type-III" evidence="2">
    <location>
        <begin position="213"/>
        <end position="295"/>
    </location>
</feature>
<dbReference type="Gene3D" id="2.60.40.10">
    <property type="entry name" value="Immunoglobulins"/>
    <property type="match status" value="2"/>
</dbReference>
<dbReference type="SMART" id="SM00060">
    <property type="entry name" value="FN3"/>
    <property type="match status" value="2"/>
</dbReference>
<keyword evidence="1" id="KW-0732">Signal</keyword>
<dbReference type="GO" id="GO:0005576">
    <property type="term" value="C:extracellular region"/>
    <property type="evidence" value="ECO:0007669"/>
    <property type="project" value="InterPro"/>
</dbReference>
<dbReference type="Gene3D" id="2.10.10.20">
    <property type="entry name" value="Carbohydrate-binding module superfamily 5/12"/>
    <property type="match status" value="2"/>
</dbReference>
<dbReference type="PANTHER" id="PTHR34823">
    <property type="entry name" value="GLCNAC-BINDING PROTEIN A"/>
    <property type="match status" value="1"/>
</dbReference>